<keyword evidence="1" id="KW-1133">Transmembrane helix</keyword>
<keyword evidence="3" id="KW-1185">Reference proteome</keyword>
<sequence length="52" mass="5753">MEKVVVYVLAALVILFGLFFVAGLFSSTQSGGGEGIQKIFVDIRERIENINY</sequence>
<keyword evidence="1" id="KW-0812">Transmembrane</keyword>
<dbReference type="KEGG" id="mfv:Mfer_0024"/>
<gene>
    <name evidence="2" type="ordered locus">Mfer_0024</name>
</gene>
<dbReference type="AlphaFoldDB" id="E3GWL4"/>
<dbReference type="STRING" id="523846.Mfer_0024"/>
<evidence type="ECO:0000313" key="3">
    <source>
        <dbReference type="Proteomes" id="UP000002315"/>
    </source>
</evidence>
<proteinExistence type="predicted"/>
<evidence type="ECO:0000313" key="2">
    <source>
        <dbReference type="EMBL" id="ADP76828.1"/>
    </source>
</evidence>
<feature type="transmembrane region" description="Helical" evidence="1">
    <location>
        <begin position="6"/>
        <end position="25"/>
    </location>
</feature>
<name>E3GWL4_METFV</name>
<protein>
    <submittedName>
        <fullName evidence="2">Uncharacterized protein</fullName>
    </submittedName>
</protein>
<accession>E3GWL4</accession>
<reference evidence="2 3" key="1">
    <citation type="journal article" date="2010" name="Stand. Genomic Sci.">
        <title>Complete genome sequence of Methanothermus fervidus type strain (V24S).</title>
        <authorList>
            <person name="Anderson I."/>
            <person name="Djao O.D."/>
            <person name="Misra M."/>
            <person name="Chertkov O."/>
            <person name="Nolan M."/>
            <person name="Lucas S."/>
            <person name="Lapidus A."/>
            <person name="Del Rio T.G."/>
            <person name="Tice H."/>
            <person name="Cheng J.F."/>
            <person name="Tapia R."/>
            <person name="Han C."/>
            <person name="Goodwin L."/>
            <person name="Pitluck S."/>
            <person name="Liolios K."/>
            <person name="Ivanova N."/>
            <person name="Mavromatis K."/>
            <person name="Mikhailova N."/>
            <person name="Pati A."/>
            <person name="Brambilla E."/>
            <person name="Chen A."/>
            <person name="Palaniappan K."/>
            <person name="Land M."/>
            <person name="Hauser L."/>
            <person name="Chang Y.J."/>
            <person name="Jeffries C.D."/>
            <person name="Sikorski J."/>
            <person name="Spring S."/>
            <person name="Rohde M."/>
            <person name="Eichinger K."/>
            <person name="Huber H."/>
            <person name="Wirth R."/>
            <person name="Goker M."/>
            <person name="Detter J.C."/>
            <person name="Woyke T."/>
            <person name="Bristow J."/>
            <person name="Eisen J.A."/>
            <person name="Markowitz V."/>
            <person name="Hugenholtz P."/>
            <person name="Klenk H.P."/>
            <person name="Kyrpides N.C."/>
        </authorList>
    </citation>
    <scope>NUCLEOTIDE SEQUENCE [LARGE SCALE GENOMIC DNA]</scope>
    <source>
        <strain evidence="3">ATCC 43054 / DSM 2088 / JCM 10308 / V24 S</strain>
    </source>
</reference>
<organism evidence="2 3">
    <name type="scientific">Methanothermus fervidus (strain ATCC 43054 / DSM 2088 / JCM 10308 / V24 S)</name>
    <dbReference type="NCBI Taxonomy" id="523846"/>
    <lineage>
        <taxon>Archaea</taxon>
        <taxon>Methanobacteriati</taxon>
        <taxon>Methanobacteriota</taxon>
        <taxon>Methanomada group</taxon>
        <taxon>Methanobacteria</taxon>
        <taxon>Methanobacteriales</taxon>
        <taxon>Methanothermaceae</taxon>
        <taxon>Methanothermus</taxon>
    </lineage>
</organism>
<dbReference type="Proteomes" id="UP000002315">
    <property type="component" value="Chromosome"/>
</dbReference>
<dbReference type="EMBL" id="CP002278">
    <property type="protein sequence ID" value="ADP76828.1"/>
    <property type="molecule type" value="Genomic_DNA"/>
</dbReference>
<keyword evidence="1" id="KW-0472">Membrane</keyword>
<dbReference type="HOGENOM" id="CLU_3075319_0_0_2"/>
<evidence type="ECO:0000256" key="1">
    <source>
        <dbReference type="SAM" id="Phobius"/>
    </source>
</evidence>